<proteinExistence type="predicted"/>
<comment type="caution">
    <text evidence="1">The sequence shown here is derived from an EMBL/GenBank/DDBJ whole genome shotgun (WGS) entry which is preliminary data.</text>
</comment>
<accession>A0A413UAL2</accession>
<reference evidence="1 2" key="1">
    <citation type="submission" date="2018-08" db="EMBL/GenBank/DDBJ databases">
        <title>A genome reference for cultivated species of the human gut microbiota.</title>
        <authorList>
            <person name="Zou Y."/>
            <person name="Xue W."/>
            <person name="Luo G."/>
        </authorList>
    </citation>
    <scope>NUCLEOTIDE SEQUENCE [LARGE SCALE GENOMIC DNA]</scope>
    <source>
        <strain evidence="1 2">AM42-13AC</strain>
    </source>
</reference>
<dbReference type="Proteomes" id="UP000285288">
    <property type="component" value="Unassembled WGS sequence"/>
</dbReference>
<dbReference type="EMBL" id="QSGD01000049">
    <property type="protein sequence ID" value="RHB02013.1"/>
    <property type="molecule type" value="Genomic_DNA"/>
</dbReference>
<organism evidence="1 2">
    <name type="scientific">Holdemanella biformis</name>
    <dbReference type="NCBI Taxonomy" id="1735"/>
    <lineage>
        <taxon>Bacteria</taxon>
        <taxon>Bacillati</taxon>
        <taxon>Bacillota</taxon>
        <taxon>Erysipelotrichia</taxon>
        <taxon>Erysipelotrichales</taxon>
        <taxon>Erysipelotrichaceae</taxon>
        <taxon>Holdemanella</taxon>
    </lineage>
</organism>
<evidence type="ECO:0000313" key="2">
    <source>
        <dbReference type="Proteomes" id="UP000285288"/>
    </source>
</evidence>
<sequence>MKRIKAACITPTLCFFNHDQETTEYAKRAIVQEYEKYKSQLERSGTKYKILSETTNVNG</sequence>
<gene>
    <name evidence="1" type="ORF">DW907_10005</name>
</gene>
<protein>
    <submittedName>
        <fullName evidence="1">Uncharacterized protein</fullName>
    </submittedName>
</protein>
<evidence type="ECO:0000313" key="1">
    <source>
        <dbReference type="EMBL" id="RHB02013.1"/>
    </source>
</evidence>
<name>A0A413UAL2_9FIRM</name>
<dbReference type="AlphaFoldDB" id="A0A413UAL2"/>
<dbReference type="RefSeq" id="WP_118011914.1">
    <property type="nucleotide sequence ID" value="NZ_CATXBX010000040.1"/>
</dbReference>